<dbReference type="RefSeq" id="XP_018700593.1">
    <property type="nucleotide sequence ID" value="XM_018852267.1"/>
</dbReference>
<organism evidence="1 2">
    <name type="scientific">Cordyceps fumosorosea (strain ARSEF 2679)</name>
    <name type="common">Isaria fumosorosea</name>
    <dbReference type="NCBI Taxonomy" id="1081104"/>
    <lineage>
        <taxon>Eukaryota</taxon>
        <taxon>Fungi</taxon>
        <taxon>Dikarya</taxon>
        <taxon>Ascomycota</taxon>
        <taxon>Pezizomycotina</taxon>
        <taxon>Sordariomycetes</taxon>
        <taxon>Hypocreomycetidae</taxon>
        <taxon>Hypocreales</taxon>
        <taxon>Cordycipitaceae</taxon>
        <taxon>Cordyceps</taxon>
    </lineage>
</organism>
<dbReference type="EMBL" id="AZHB01000033">
    <property type="protein sequence ID" value="OAA53725.1"/>
    <property type="molecule type" value="Genomic_DNA"/>
</dbReference>
<proteinExistence type="predicted"/>
<dbReference type="AlphaFoldDB" id="A0A162I8H9"/>
<sequence>MDPSLQTFDFAAEFARMEGYEYLELPNENSYAPVSPEILWLGDAAVITRRPDLAPFPDTPSNSTRRMMEMLLWQEIRVFDMNPGTPVVRDRRFWIRTFDGLSVPQSQRLMGKHRLYASQLWAQGRLAAPGSSDMDSLLETPGGFMVATGDPMLVSRSSTVRKRCRPGGIAIGDVVRVDDDGHGAETLLAALWRGLREGDNEADWARRKMVWRETLQRDVRALHAANATWGAVRLDGVMVQDDRLWIFHFGVGPWAVSSELGRGFLEFDEDQYLDILELAALLQHPLWE</sequence>
<name>A0A162I8H9_CORFA</name>
<dbReference type="GeneID" id="30024956"/>
<evidence type="ECO:0000313" key="1">
    <source>
        <dbReference type="EMBL" id="OAA53725.1"/>
    </source>
</evidence>
<gene>
    <name evidence="1" type="ORF">ISF_08664</name>
</gene>
<dbReference type="Proteomes" id="UP000076744">
    <property type="component" value="Unassembled WGS sequence"/>
</dbReference>
<keyword evidence="2" id="KW-1185">Reference proteome</keyword>
<evidence type="ECO:0000313" key="2">
    <source>
        <dbReference type="Proteomes" id="UP000076744"/>
    </source>
</evidence>
<reference evidence="1 2" key="1">
    <citation type="journal article" date="2016" name="Genome Biol. Evol.">
        <title>Divergent and convergent evolution of fungal pathogenicity.</title>
        <authorList>
            <person name="Shang Y."/>
            <person name="Xiao G."/>
            <person name="Zheng P."/>
            <person name="Cen K."/>
            <person name="Zhan S."/>
            <person name="Wang C."/>
        </authorList>
    </citation>
    <scope>NUCLEOTIDE SEQUENCE [LARGE SCALE GENOMIC DNA]</scope>
    <source>
        <strain evidence="1 2">ARSEF 2679</strain>
    </source>
</reference>
<protein>
    <submittedName>
        <fullName evidence="1">Uncharacterized protein</fullName>
    </submittedName>
</protein>
<accession>A0A162I8H9</accession>
<comment type="caution">
    <text evidence="1">The sequence shown here is derived from an EMBL/GenBank/DDBJ whole genome shotgun (WGS) entry which is preliminary data.</text>
</comment>